<feature type="compositionally biased region" description="Polar residues" evidence="1">
    <location>
        <begin position="147"/>
        <end position="161"/>
    </location>
</feature>
<keyword evidence="3" id="KW-1185">Reference proteome</keyword>
<dbReference type="Proteomes" id="UP000799778">
    <property type="component" value="Unassembled WGS sequence"/>
</dbReference>
<sequence length="207" mass="22973">MFAASRKLPKTSSLLELLRPTDLLSGVSAGVYLQTTRTSLLLNSIASRTLPFRMMIFDNFINDLLNWDIDKNSFYGPNTVQNTYLGPLDTFGRGGPRQQAPSNGYSPYGSNFGYNSGPAAGRSRDTVRAFYDGGRVAQHGPNGRYANAQNNGGENNDSSARGSLQCTWCGMHRHTEEYCWNKRDGRPRRGQNENRANYNTQPGHGRP</sequence>
<gene>
    <name evidence="2" type="ORF">BU24DRAFT_465753</name>
</gene>
<proteinExistence type="predicted"/>
<feature type="region of interest" description="Disordered" evidence="1">
    <location>
        <begin position="134"/>
        <end position="161"/>
    </location>
</feature>
<accession>A0A6A5XHB2</accession>
<organism evidence="2 3">
    <name type="scientific">Aaosphaeria arxii CBS 175.79</name>
    <dbReference type="NCBI Taxonomy" id="1450172"/>
    <lineage>
        <taxon>Eukaryota</taxon>
        <taxon>Fungi</taxon>
        <taxon>Dikarya</taxon>
        <taxon>Ascomycota</taxon>
        <taxon>Pezizomycotina</taxon>
        <taxon>Dothideomycetes</taxon>
        <taxon>Pleosporomycetidae</taxon>
        <taxon>Pleosporales</taxon>
        <taxon>Pleosporales incertae sedis</taxon>
        <taxon>Aaosphaeria</taxon>
    </lineage>
</organism>
<feature type="compositionally biased region" description="Polar residues" evidence="1">
    <location>
        <begin position="193"/>
        <end position="207"/>
    </location>
</feature>
<evidence type="ECO:0000256" key="1">
    <source>
        <dbReference type="SAM" id="MobiDB-lite"/>
    </source>
</evidence>
<dbReference type="GeneID" id="54289700"/>
<reference evidence="2" key="1">
    <citation type="journal article" date="2020" name="Stud. Mycol.">
        <title>101 Dothideomycetes genomes: a test case for predicting lifestyles and emergence of pathogens.</title>
        <authorList>
            <person name="Haridas S."/>
            <person name="Albert R."/>
            <person name="Binder M."/>
            <person name="Bloem J."/>
            <person name="Labutti K."/>
            <person name="Salamov A."/>
            <person name="Andreopoulos B."/>
            <person name="Baker S."/>
            <person name="Barry K."/>
            <person name="Bills G."/>
            <person name="Bluhm B."/>
            <person name="Cannon C."/>
            <person name="Castanera R."/>
            <person name="Culley D."/>
            <person name="Daum C."/>
            <person name="Ezra D."/>
            <person name="Gonzalez J."/>
            <person name="Henrissat B."/>
            <person name="Kuo A."/>
            <person name="Liang C."/>
            <person name="Lipzen A."/>
            <person name="Lutzoni F."/>
            <person name="Magnuson J."/>
            <person name="Mondo S."/>
            <person name="Nolan M."/>
            <person name="Ohm R."/>
            <person name="Pangilinan J."/>
            <person name="Park H.-J."/>
            <person name="Ramirez L."/>
            <person name="Alfaro M."/>
            <person name="Sun H."/>
            <person name="Tritt A."/>
            <person name="Yoshinaga Y."/>
            <person name="Zwiers L.-H."/>
            <person name="Turgeon B."/>
            <person name="Goodwin S."/>
            <person name="Spatafora J."/>
            <person name="Crous P."/>
            <person name="Grigoriev I."/>
        </authorList>
    </citation>
    <scope>NUCLEOTIDE SEQUENCE</scope>
    <source>
        <strain evidence="2">CBS 175.79</strain>
    </source>
</reference>
<dbReference type="AlphaFoldDB" id="A0A6A5XHB2"/>
<feature type="region of interest" description="Disordered" evidence="1">
    <location>
        <begin position="182"/>
        <end position="207"/>
    </location>
</feature>
<dbReference type="EMBL" id="ML978073">
    <property type="protein sequence ID" value="KAF2012191.1"/>
    <property type="molecule type" value="Genomic_DNA"/>
</dbReference>
<name>A0A6A5XHB2_9PLEO</name>
<evidence type="ECO:0000313" key="3">
    <source>
        <dbReference type="Proteomes" id="UP000799778"/>
    </source>
</evidence>
<evidence type="ECO:0000313" key="2">
    <source>
        <dbReference type="EMBL" id="KAF2012191.1"/>
    </source>
</evidence>
<protein>
    <submittedName>
        <fullName evidence="2">Uncharacterized protein</fullName>
    </submittedName>
</protein>
<dbReference type="RefSeq" id="XP_033380530.1">
    <property type="nucleotide sequence ID" value="XM_033532303.1"/>
</dbReference>